<accession>F8F4X8</accession>
<sequence>MNGWTRTVNKRNTWLAALLFGVLLLIVPGYSHAAENISVAITKPRVNEKADTKLIIEARISSVYQLQEVKAAAGGLEVALTQSCPGCDWTGELNISTLPKGAQSLTVTAKDVYSGTGSASVGFKHDSPPVITRLEPSDHAVIRDNSLHVIAEVKDDLTAIPEYYVGISRLGDREPFIYDSAQGAPLLDKTYDVSANNGQTLRITHQINDGADQYGEPTNSLYINRTVHIENSQTITEAERVPGVEIIDADAERLLIHKQGKVYIKNRAGGEETLIYELDYPSGIQLTKSGAVFMTRYTDYGYRLNIWNGESNLPLDINIDEPYYWQVRGSHLLFVNGPEVHLVNTATLEARRLPVIGRAHYELEENGDVLIDGGEAGGAIQRYRAATGQLEAFLEDPDQPRGPVSDGTAVLYLTLDGALHKYEGGSVTTEVYGLSGEQRLQPHSGYELNNGWIAYEGAEENGVRPIYLKSPEGTVTRATYFNADADIHYLGGNGTLMVKYQSSLYQYQPGQKELLLIGGAVGRTKLLDGELRYLLGDTIFSLNGGAPSDTSAPEWPADDALSVTGVTYNSVQVSWQPAADDAGVVQYWVYVNGTLAGSLDASELTYTAADLYPESTTTFYVVAVDGTGKRSPASNTVTVTTPPYNPEPSAAPLSLQAKPGPLAVGSVLELQVRAGQAADLYAFLAKLSYDPAKVKLQQVLLSPSFGTEGTDAVLSKNVKTPGTVTAAGSLLGELPGRTGDVGLLTLKFTVLQKGSAVFTLGIESSQSDSQGRISKLQAPVSLTVRIDDTDFDQDGVTGLSDLVLISRHSGLSAGQTGYDAKYDLNNDGRIDVLDVQVVANKAVSA</sequence>
<dbReference type="InterPro" id="IPR036116">
    <property type="entry name" value="FN3_sf"/>
</dbReference>
<dbReference type="SUPFAM" id="SSF49265">
    <property type="entry name" value="Fibronectin type III"/>
    <property type="match status" value="1"/>
</dbReference>
<dbReference type="InterPro" id="IPR003961">
    <property type="entry name" value="FN3_dom"/>
</dbReference>
<dbReference type="PATRIC" id="fig|1036673.3.peg.1927"/>
<dbReference type="Proteomes" id="UP000006620">
    <property type="component" value="Chromosome"/>
</dbReference>
<evidence type="ECO:0000259" key="2">
    <source>
        <dbReference type="PROSITE" id="PS50853"/>
    </source>
</evidence>
<dbReference type="InterPro" id="IPR013783">
    <property type="entry name" value="Ig-like_fold"/>
</dbReference>
<dbReference type="PROSITE" id="PS50853">
    <property type="entry name" value="FN3"/>
    <property type="match status" value="1"/>
</dbReference>
<protein>
    <submittedName>
        <fullName evidence="3">Chitinase A1</fullName>
    </submittedName>
</protein>
<feature type="signal peptide" evidence="1">
    <location>
        <begin position="1"/>
        <end position="33"/>
    </location>
</feature>
<dbReference type="EMBL" id="CP002869">
    <property type="protein sequence ID" value="AEI40708.1"/>
    <property type="molecule type" value="Genomic_DNA"/>
</dbReference>
<dbReference type="Pfam" id="PF00041">
    <property type="entry name" value="fn3"/>
    <property type="match status" value="1"/>
</dbReference>
<proteinExistence type="predicted"/>
<dbReference type="CDD" id="cd14254">
    <property type="entry name" value="Dockerin_II"/>
    <property type="match status" value="1"/>
</dbReference>
<reference evidence="3 4" key="2">
    <citation type="journal article" date="2013" name="Genome Announc.">
        <title>Genome Sequence of Growth-Improving Paenibacillus mucilaginosus Strain KNP414.</title>
        <authorList>
            <person name="Lu J.J."/>
            <person name="Wang J.F."/>
            <person name="Hu X.F."/>
        </authorList>
    </citation>
    <scope>NUCLEOTIDE SEQUENCE [LARGE SCALE GENOMIC DNA]</scope>
    <source>
        <strain evidence="3 4">KNP414</strain>
    </source>
</reference>
<dbReference type="HOGENOM" id="CLU_005493_0_0_9"/>
<name>F8F4X8_PAEMK</name>
<dbReference type="CDD" id="cd00063">
    <property type="entry name" value="FN3"/>
    <property type="match status" value="1"/>
</dbReference>
<dbReference type="CDD" id="cd08547">
    <property type="entry name" value="Type_II_cohesin"/>
    <property type="match status" value="1"/>
</dbReference>
<dbReference type="KEGG" id="pms:KNP414_02147"/>
<dbReference type="Gene3D" id="2.60.40.680">
    <property type="match status" value="1"/>
</dbReference>
<dbReference type="SUPFAM" id="SSF63446">
    <property type="entry name" value="Type I dockerin domain"/>
    <property type="match status" value="1"/>
</dbReference>
<feature type="chain" id="PRO_5003369996" evidence="1">
    <location>
        <begin position="34"/>
        <end position="845"/>
    </location>
</feature>
<dbReference type="Gene3D" id="1.10.1330.10">
    <property type="entry name" value="Dockerin domain"/>
    <property type="match status" value="1"/>
</dbReference>
<evidence type="ECO:0000313" key="3">
    <source>
        <dbReference type="EMBL" id="AEI40708.1"/>
    </source>
</evidence>
<gene>
    <name evidence="3" type="ordered locus">KNP414_02147</name>
</gene>
<dbReference type="GO" id="GO:0000272">
    <property type="term" value="P:polysaccharide catabolic process"/>
    <property type="evidence" value="ECO:0007669"/>
    <property type="project" value="InterPro"/>
</dbReference>
<dbReference type="RefSeq" id="WP_013915869.1">
    <property type="nucleotide sequence ID" value="NC_015690.1"/>
</dbReference>
<dbReference type="SMART" id="SM00060">
    <property type="entry name" value="FN3"/>
    <property type="match status" value="1"/>
</dbReference>
<dbReference type="AlphaFoldDB" id="F8F4X8"/>
<keyword evidence="1" id="KW-0732">Signal</keyword>
<dbReference type="SUPFAM" id="SSF82171">
    <property type="entry name" value="DPP6 N-terminal domain-like"/>
    <property type="match status" value="1"/>
</dbReference>
<dbReference type="Gene3D" id="2.60.40.10">
    <property type="entry name" value="Immunoglobulins"/>
    <property type="match status" value="1"/>
</dbReference>
<organism evidence="3 4">
    <name type="scientific">Paenibacillus mucilaginosus (strain KNP414)</name>
    <dbReference type="NCBI Taxonomy" id="1036673"/>
    <lineage>
        <taxon>Bacteria</taxon>
        <taxon>Bacillati</taxon>
        <taxon>Bacillota</taxon>
        <taxon>Bacilli</taxon>
        <taxon>Bacillales</taxon>
        <taxon>Paenibacillaceae</taxon>
        <taxon>Paenibacillus</taxon>
    </lineage>
</organism>
<dbReference type="PROSITE" id="PS00018">
    <property type="entry name" value="EF_HAND_1"/>
    <property type="match status" value="1"/>
</dbReference>
<evidence type="ECO:0000256" key="1">
    <source>
        <dbReference type="SAM" id="SignalP"/>
    </source>
</evidence>
<evidence type="ECO:0000313" key="4">
    <source>
        <dbReference type="Proteomes" id="UP000006620"/>
    </source>
</evidence>
<feature type="domain" description="Fibronectin type-III" evidence="2">
    <location>
        <begin position="557"/>
        <end position="644"/>
    </location>
</feature>
<dbReference type="InterPro" id="IPR036439">
    <property type="entry name" value="Dockerin_dom_sf"/>
</dbReference>
<reference evidence="4" key="1">
    <citation type="submission" date="2011-06" db="EMBL/GenBank/DDBJ databases">
        <title>Complete genome sequence of Paenibacillus mucilaginosus KNP414.</title>
        <authorList>
            <person name="Wang J."/>
            <person name="Hu S."/>
            <person name="Hu X."/>
            <person name="Zhang B."/>
            <person name="Dong D."/>
            <person name="Zhang S."/>
            <person name="Zhao K."/>
            <person name="Wu D."/>
        </authorList>
    </citation>
    <scope>NUCLEOTIDE SEQUENCE [LARGE SCALE GENOMIC DNA]</scope>
    <source>
        <strain evidence="4">KNP414</strain>
    </source>
</reference>
<dbReference type="InterPro" id="IPR018247">
    <property type="entry name" value="EF_Hand_1_Ca_BS"/>
</dbReference>